<evidence type="ECO:0008006" key="4">
    <source>
        <dbReference type="Google" id="ProtNLM"/>
    </source>
</evidence>
<evidence type="ECO:0000313" key="3">
    <source>
        <dbReference type="Proteomes" id="UP001285263"/>
    </source>
</evidence>
<name>A0ABU5DRB4_9BURK</name>
<gene>
    <name evidence="2" type="ORF">SNE35_30475</name>
</gene>
<comment type="caution">
    <text evidence="2">The sequence shown here is derived from an EMBL/GenBank/DDBJ whole genome shotgun (WGS) entry which is preliminary data.</text>
</comment>
<reference evidence="2 3" key="1">
    <citation type="submission" date="2023-11" db="EMBL/GenBank/DDBJ databases">
        <title>Paucibacter sp. nov., isolated from fresh soil in Korea.</title>
        <authorList>
            <person name="Le N.T.T."/>
        </authorList>
    </citation>
    <scope>NUCLEOTIDE SEQUENCE [LARGE SCALE GENOMIC DNA]</scope>
    <source>
        <strain evidence="2 3">R3-3</strain>
    </source>
</reference>
<organism evidence="2 3">
    <name type="scientific">Roseateles agri</name>
    <dbReference type="NCBI Taxonomy" id="3098619"/>
    <lineage>
        <taxon>Bacteria</taxon>
        <taxon>Pseudomonadati</taxon>
        <taxon>Pseudomonadota</taxon>
        <taxon>Betaproteobacteria</taxon>
        <taxon>Burkholderiales</taxon>
        <taxon>Sphaerotilaceae</taxon>
        <taxon>Roseateles</taxon>
    </lineage>
</organism>
<evidence type="ECO:0000313" key="2">
    <source>
        <dbReference type="EMBL" id="MDY0748864.1"/>
    </source>
</evidence>
<feature type="signal peptide" evidence="1">
    <location>
        <begin position="1"/>
        <end position="22"/>
    </location>
</feature>
<dbReference type="RefSeq" id="WP_320426834.1">
    <property type="nucleotide sequence ID" value="NZ_JAXCLA010000012.1"/>
</dbReference>
<proteinExistence type="predicted"/>
<evidence type="ECO:0000256" key="1">
    <source>
        <dbReference type="SAM" id="SignalP"/>
    </source>
</evidence>
<sequence>MKSLPRILFAAALTLGFAAAHAADATCDAQATDKKLHGAAKTSFLKKCNADAAASAPAGNAACETKAADKKLHGAAKNSFVKKCTADAAAGKS</sequence>
<keyword evidence="3" id="KW-1185">Reference proteome</keyword>
<dbReference type="EMBL" id="JAXCLA010000012">
    <property type="protein sequence ID" value="MDY0748864.1"/>
    <property type="molecule type" value="Genomic_DNA"/>
</dbReference>
<feature type="chain" id="PRO_5045490195" description="PsiF repeat-containing protein" evidence="1">
    <location>
        <begin position="23"/>
        <end position="93"/>
    </location>
</feature>
<keyword evidence="1" id="KW-0732">Signal</keyword>
<accession>A0ABU5DRB4</accession>
<protein>
    <recommendedName>
        <fullName evidence="4">PsiF repeat-containing protein</fullName>
    </recommendedName>
</protein>
<dbReference type="Proteomes" id="UP001285263">
    <property type="component" value="Unassembled WGS sequence"/>
</dbReference>